<dbReference type="InterPro" id="IPR051604">
    <property type="entry name" value="Ergot_Alk_Oxidoreductase"/>
</dbReference>
<dbReference type="RefSeq" id="WP_345651323.1">
    <property type="nucleotide sequence ID" value="NZ_BAABLY010000077.1"/>
</dbReference>
<dbReference type="Proteomes" id="UP001464923">
    <property type="component" value="Unassembled WGS sequence"/>
</dbReference>
<dbReference type="PANTHER" id="PTHR43162">
    <property type="match status" value="1"/>
</dbReference>
<proteinExistence type="predicted"/>
<evidence type="ECO:0000313" key="1">
    <source>
        <dbReference type="EMBL" id="MEQ3541360.1"/>
    </source>
</evidence>
<accession>A0ABV1JZF9</accession>
<dbReference type="PANTHER" id="PTHR43162:SF1">
    <property type="entry name" value="PRESTALK A DIFFERENTIATION PROTEIN A"/>
    <property type="match status" value="1"/>
</dbReference>
<protein>
    <recommendedName>
        <fullName evidence="3">NAD(P)H azoreductase</fullName>
    </recommendedName>
</protein>
<evidence type="ECO:0008006" key="3">
    <source>
        <dbReference type="Google" id="ProtNLM"/>
    </source>
</evidence>
<dbReference type="EMBL" id="JBEDNP010000014">
    <property type="protein sequence ID" value="MEQ3541360.1"/>
    <property type="molecule type" value="Genomic_DNA"/>
</dbReference>
<organism evidence="1 2">
    <name type="scientific">Pseudonocardia tropica</name>
    <dbReference type="NCBI Taxonomy" id="681289"/>
    <lineage>
        <taxon>Bacteria</taxon>
        <taxon>Bacillati</taxon>
        <taxon>Actinomycetota</taxon>
        <taxon>Actinomycetes</taxon>
        <taxon>Pseudonocardiales</taxon>
        <taxon>Pseudonocardiaceae</taxon>
        <taxon>Pseudonocardia</taxon>
    </lineage>
</organism>
<name>A0ABV1JZF9_9PSEU</name>
<dbReference type="SUPFAM" id="SSF51735">
    <property type="entry name" value="NAD(P)-binding Rossmann-fold domains"/>
    <property type="match status" value="1"/>
</dbReference>
<reference evidence="1 2" key="1">
    <citation type="submission" date="2024-03" db="EMBL/GenBank/DDBJ databases">
        <title>Draft genome sequence of Pseudonocardia tropica JCM 19149.</title>
        <authorList>
            <person name="Butdee W."/>
            <person name="Duangmal K."/>
        </authorList>
    </citation>
    <scope>NUCLEOTIDE SEQUENCE [LARGE SCALE GENOMIC DNA]</scope>
    <source>
        <strain evidence="1 2">JCM 19149</strain>
    </source>
</reference>
<dbReference type="Gene3D" id="3.90.25.10">
    <property type="entry name" value="UDP-galactose 4-epimerase, domain 1"/>
    <property type="match status" value="1"/>
</dbReference>
<keyword evidence="2" id="KW-1185">Reference proteome</keyword>
<comment type="caution">
    <text evidence="1">The sequence shown here is derived from an EMBL/GenBank/DDBJ whole genome shotgun (WGS) entry which is preliminary data.</text>
</comment>
<evidence type="ECO:0000313" key="2">
    <source>
        <dbReference type="Proteomes" id="UP001464923"/>
    </source>
</evidence>
<sequence>MRFLRWHARVERHLETLPFEVVVLRPNLFLQGSPSIAPAIREHGSLGAPIGDARVSMVDTRDIAAVAAAVLLDDGHAGAVYTLTGPAAITHTRAAQAIAAATGSPVEFRDLSESEFAAVLDGVLPAWQVAGLLEDYAHYRRGEAAVLDPAIPELLGRPALDLIAFAGDHRHAFGG</sequence>
<dbReference type="InterPro" id="IPR036291">
    <property type="entry name" value="NAD(P)-bd_dom_sf"/>
</dbReference>
<gene>
    <name evidence="1" type="ORF">WHI96_21315</name>
</gene>
<dbReference type="Gene3D" id="3.40.50.720">
    <property type="entry name" value="NAD(P)-binding Rossmann-like Domain"/>
    <property type="match status" value="1"/>
</dbReference>